<evidence type="ECO:0000256" key="2">
    <source>
        <dbReference type="ARBA" id="ARBA00023125"/>
    </source>
</evidence>
<protein>
    <submittedName>
        <fullName evidence="5">AraC family transcriptional regulator</fullName>
    </submittedName>
</protein>
<dbReference type="Proteomes" id="UP000241895">
    <property type="component" value="Unassembled WGS sequence"/>
</dbReference>
<dbReference type="EMBL" id="PXNS01000019">
    <property type="protein sequence ID" value="PTL88929.1"/>
    <property type="molecule type" value="Genomic_DNA"/>
</dbReference>
<feature type="domain" description="HTH araC/xylS-type" evidence="4">
    <location>
        <begin position="13"/>
        <end position="111"/>
    </location>
</feature>
<dbReference type="PRINTS" id="PR00032">
    <property type="entry name" value="HTHARAC"/>
</dbReference>
<dbReference type="SMART" id="SM00342">
    <property type="entry name" value="HTH_ARAC"/>
    <property type="match status" value="1"/>
</dbReference>
<evidence type="ECO:0000313" key="6">
    <source>
        <dbReference type="Proteomes" id="UP000241895"/>
    </source>
</evidence>
<evidence type="ECO:0000313" key="5">
    <source>
        <dbReference type="EMBL" id="PTL88929.1"/>
    </source>
</evidence>
<gene>
    <name evidence="5" type="ORF">C6W88_20215</name>
</gene>
<accession>A0ABX5ITI9</accession>
<dbReference type="InterPro" id="IPR009057">
    <property type="entry name" value="Homeodomain-like_sf"/>
</dbReference>
<dbReference type="Gene3D" id="1.10.10.60">
    <property type="entry name" value="Homeodomain-like"/>
    <property type="match status" value="2"/>
</dbReference>
<reference evidence="5 6" key="1">
    <citation type="submission" date="2018-03" db="EMBL/GenBank/DDBJ databases">
        <authorList>
            <person name="Zhou J."/>
            <person name="Li X."/>
            <person name="Xue M."/>
            <person name="Yin J."/>
        </authorList>
    </citation>
    <scope>NUCLEOTIDE SEQUENCE [LARGE SCALE GENOMIC DNA]</scope>
    <source>
        <strain evidence="5 6">SYSU ZJ2214</strain>
    </source>
</reference>
<evidence type="ECO:0000256" key="1">
    <source>
        <dbReference type="ARBA" id="ARBA00023015"/>
    </source>
</evidence>
<dbReference type="PANTHER" id="PTHR43280:SF2">
    <property type="entry name" value="HTH-TYPE TRANSCRIPTIONAL REGULATOR EXSA"/>
    <property type="match status" value="1"/>
</dbReference>
<dbReference type="PROSITE" id="PS01124">
    <property type="entry name" value="HTH_ARAC_FAMILY_2"/>
    <property type="match status" value="1"/>
</dbReference>
<comment type="caution">
    <text evidence="5">The sequence shown here is derived from an EMBL/GenBank/DDBJ whole genome shotgun (WGS) entry which is preliminary data.</text>
</comment>
<dbReference type="InterPro" id="IPR020449">
    <property type="entry name" value="Tscrpt_reg_AraC-type_HTH"/>
</dbReference>
<dbReference type="PANTHER" id="PTHR43280">
    <property type="entry name" value="ARAC-FAMILY TRANSCRIPTIONAL REGULATOR"/>
    <property type="match status" value="1"/>
</dbReference>
<dbReference type="InterPro" id="IPR018060">
    <property type="entry name" value="HTH_AraC"/>
</dbReference>
<name>A0ABX5ITI9_9GAMM</name>
<dbReference type="Pfam" id="PF12833">
    <property type="entry name" value="HTH_18"/>
    <property type="match status" value="1"/>
</dbReference>
<evidence type="ECO:0000256" key="3">
    <source>
        <dbReference type="ARBA" id="ARBA00023163"/>
    </source>
</evidence>
<dbReference type="SUPFAM" id="SSF46689">
    <property type="entry name" value="Homeodomain-like"/>
    <property type="match status" value="2"/>
</dbReference>
<proteinExistence type="predicted"/>
<keyword evidence="2" id="KW-0238">DNA-binding</keyword>
<keyword evidence="3" id="KW-0804">Transcription</keyword>
<organism evidence="5 6">
    <name type="scientific">Halomonas litopenaei</name>
    <dbReference type="NCBI Taxonomy" id="2109328"/>
    <lineage>
        <taxon>Bacteria</taxon>
        <taxon>Pseudomonadati</taxon>
        <taxon>Pseudomonadota</taxon>
        <taxon>Gammaproteobacteria</taxon>
        <taxon>Oceanospirillales</taxon>
        <taxon>Halomonadaceae</taxon>
        <taxon>Halomonas</taxon>
    </lineage>
</organism>
<keyword evidence="1" id="KW-0805">Transcription regulation</keyword>
<evidence type="ECO:0000259" key="4">
    <source>
        <dbReference type="PROSITE" id="PS01124"/>
    </source>
</evidence>
<sequence length="275" mass="31691">MVQGGKTMFNEMMRAEIWLQETLDSQLSIEDLATRMGYSSSQVRRRFRQSFGISPSAYRDMLRLEKAARLLIHTPHGVHDIAKRCGYRNHSAFTRAFQRRYRVAPREYRQNQRLELYRQRHNLPHFSVKMADLPLRRAAVTRLYQPPEIIENLDNWQRNAEGAYDLPARLTNAAPIAILHDHPLASEAPRIDLGVHVDEEHAHRLALPLPFRLVMLPAQRHACITLEDSSHLTSAMLFMACRGLSEHGVYLSGEAPQLVKGKYGLELRLPLLEED</sequence>
<keyword evidence="6" id="KW-1185">Reference proteome</keyword>